<dbReference type="EMBL" id="LASV01000822">
    <property type="protein sequence ID" value="KKA16155.1"/>
    <property type="molecule type" value="Genomic_DNA"/>
</dbReference>
<keyword evidence="4" id="KW-1185">Reference proteome</keyword>
<feature type="chain" id="PRO_5002481846" evidence="1">
    <location>
        <begin position="23"/>
        <end position="392"/>
    </location>
</feature>
<organism evidence="3 4">
    <name type="scientific">Rasamsonia emersonii (strain ATCC 16479 / CBS 393.64 / IMI 116815)</name>
    <dbReference type="NCBI Taxonomy" id="1408163"/>
    <lineage>
        <taxon>Eukaryota</taxon>
        <taxon>Fungi</taxon>
        <taxon>Dikarya</taxon>
        <taxon>Ascomycota</taxon>
        <taxon>Pezizomycotina</taxon>
        <taxon>Eurotiomycetes</taxon>
        <taxon>Eurotiomycetidae</taxon>
        <taxon>Eurotiales</taxon>
        <taxon>Trichocomaceae</taxon>
        <taxon>Rasamsonia</taxon>
    </lineage>
</organism>
<evidence type="ECO:0000259" key="2">
    <source>
        <dbReference type="PROSITE" id="PS50878"/>
    </source>
</evidence>
<dbReference type="RefSeq" id="XP_013322767.1">
    <property type="nucleotide sequence ID" value="XM_013467313.1"/>
</dbReference>
<keyword evidence="3" id="KW-0695">RNA-directed DNA polymerase</keyword>
<dbReference type="PROSITE" id="PS50878">
    <property type="entry name" value="RT_POL"/>
    <property type="match status" value="1"/>
</dbReference>
<sequence length="392" mass="43084">GSPVSPILFVIYLSGVFGAIEAAVPGIRALSFADDIGLIALGSSVDQTCRLLQQAGDAAITWGQANAVQFDAEKTEAVLFTRKRGRELRDQVQRARILVGGHQVSFSQEATRWLGIWLDAGLTFKVHYQTRLRKARMAEARVQSLCRQQGLPPGLVRRIQVAAVQAVALYGAELWWQGQKDRLAGLQQLVNRQARAITGMFRTTPIGPLVREAGLEPAETLLEARQLGYTIRLLSLPRDHLAKRILPITLWEGDQHAQPGEQPLRDRAWAETSSRGPWSLGQHLARRLAGTLPVDPSEGFEETMWTPAGPFPGQIKVLPMEEAIQAAQRARPGLTLWSDGSRLENGRTGAGIAWQNPQGAWQSQEIPLGKGKEVFDAELMGVCRALELAIRI</sequence>
<evidence type="ECO:0000256" key="1">
    <source>
        <dbReference type="SAM" id="SignalP"/>
    </source>
</evidence>
<proteinExistence type="predicted"/>
<evidence type="ECO:0000313" key="3">
    <source>
        <dbReference type="EMBL" id="KKA16155.1"/>
    </source>
</evidence>
<feature type="signal peptide" evidence="1">
    <location>
        <begin position="1"/>
        <end position="22"/>
    </location>
</feature>
<feature type="non-terminal residue" evidence="3">
    <location>
        <position position="392"/>
    </location>
</feature>
<gene>
    <name evidence="3" type="ORF">T310_10268</name>
</gene>
<dbReference type="STRING" id="1408163.A0A0F4YDI7"/>
<dbReference type="PANTHER" id="PTHR33481:SF1">
    <property type="entry name" value="ENDONUCLEASE_EXONUCLEASE_PHOSPHATASE DOMAIN-CONTAINING PROTEIN-RELATED"/>
    <property type="match status" value="1"/>
</dbReference>
<dbReference type="Proteomes" id="UP000053958">
    <property type="component" value="Unassembled WGS sequence"/>
</dbReference>
<protein>
    <submittedName>
        <fullName evidence="3">Reverse transcriptase</fullName>
    </submittedName>
</protein>
<keyword evidence="3" id="KW-0808">Transferase</keyword>
<accession>A0A0F4YDI7</accession>
<dbReference type="Pfam" id="PF00078">
    <property type="entry name" value="RVT_1"/>
    <property type="match status" value="1"/>
</dbReference>
<comment type="caution">
    <text evidence="3">The sequence shown here is derived from an EMBL/GenBank/DDBJ whole genome shotgun (WGS) entry which is preliminary data.</text>
</comment>
<dbReference type="OrthoDB" id="4226800at2759"/>
<dbReference type="GO" id="GO:0003964">
    <property type="term" value="F:RNA-directed DNA polymerase activity"/>
    <property type="evidence" value="ECO:0007669"/>
    <property type="project" value="UniProtKB-KW"/>
</dbReference>
<feature type="domain" description="Reverse transcriptase" evidence="2">
    <location>
        <begin position="1"/>
        <end position="118"/>
    </location>
</feature>
<name>A0A0F4YDI7_RASE3</name>
<evidence type="ECO:0000313" key="4">
    <source>
        <dbReference type="Proteomes" id="UP000053958"/>
    </source>
</evidence>
<keyword evidence="1" id="KW-0732">Signal</keyword>
<keyword evidence="3" id="KW-0548">Nucleotidyltransferase</keyword>
<dbReference type="PANTHER" id="PTHR33481">
    <property type="entry name" value="REVERSE TRANSCRIPTASE"/>
    <property type="match status" value="1"/>
</dbReference>
<feature type="non-terminal residue" evidence="3">
    <location>
        <position position="1"/>
    </location>
</feature>
<dbReference type="GeneID" id="25313338"/>
<dbReference type="InterPro" id="IPR000477">
    <property type="entry name" value="RT_dom"/>
</dbReference>
<reference evidence="3 4" key="1">
    <citation type="submission" date="2015-04" db="EMBL/GenBank/DDBJ databases">
        <authorList>
            <person name="Heijne W.H."/>
            <person name="Fedorova N.D."/>
            <person name="Nierman W.C."/>
            <person name="Vollebregt A.W."/>
            <person name="Zhao Z."/>
            <person name="Wu L."/>
            <person name="Kumar M."/>
            <person name="Stam H."/>
            <person name="van den Berg M.A."/>
            <person name="Pel H.J."/>
        </authorList>
    </citation>
    <scope>NUCLEOTIDE SEQUENCE [LARGE SCALE GENOMIC DNA]</scope>
    <source>
        <strain evidence="3 4">CBS 393.64</strain>
    </source>
</reference>
<dbReference type="AlphaFoldDB" id="A0A0F4YDI7"/>